<dbReference type="GO" id="GO:0003676">
    <property type="term" value="F:nucleic acid binding"/>
    <property type="evidence" value="ECO:0007669"/>
    <property type="project" value="InterPro"/>
</dbReference>
<dbReference type="InterPro" id="IPR001650">
    <property type="entry name" value="Helicase_C-like"/>
</dbReference>
<evidence type="ECO:0000256" key="4">
    <source>
        <dbReference type="ARBA" id="ARBA00022840"/>
    </source>
</evidence>
<dbReference type="PANTHER" id="PTHR11472">
    <property type="entry name" value="DNA REPAIR DEAD HELICASE RAD3/XP-D SUBFAMILY MEMBER"/>
    <property type="match status" value="1"/>
</dbReference>
<dbReference type="Pfam" id="PF04002">
    <property type="entry name" value="RadC"/>
    <property type="match status" value="1"/>
</dbReference>
<keyword evidence="11" id="KW-1185">Reference proteome</keyword>
<accession>A0A8A7K9B6</accession>
<dbReference type="PROSITE" id="PS51194">
    <property type="entry name" value="HELICASE_CTER"/>
    <property type="match status" value="1"/>
</dbReference>
<dbReference type="InterPro" id="IPR045028">
    <property type="entry name" value="DinG/Rad3-like"/>
</dbReference>
<organism evidence="10 11">
    <name type="scientific">Iocasia fonsfrigidae</name>
    <dbReference type="NCBI Taxonomy" id="2682810"/>
    <lineage>
        <taxon>Bacteria</taxon>
        <taxon>Bacillati</taxon>
        <taxon>Bacillota</taxon>
        <taxon>Clostridia</taxon>
        <taxon>Halanaerobiales</taxon>
        <taxon>Halanaerobiaceae</taxon>
        <taxon>Iocasia</taxon>
    </lineage>
</organism>
<keyword evidence="3" id="KW-0378">Hydrolase</keyword>
<gene>
    <name evidence="10" type="ORF">GM661_10690</name>
</gene>
<dbReference type="KEGG" id="ifn:GM661_10690"/>
<dbReference type="SMART" id="SM00487">
    <property type="entry name" value="DEXDc"/>
    <property type="match status" value="1"/>
</dbReference>
<dbReference type="PROSITE" id="PS01302">
    <property type="entry name" value="UPF0758"/>
    <property type="match status" value="1"/>
</dbReference>
<keyword evidence="4" id="KW-0067">ATP-binding</keyword>
<dbReference type="InterPro" id="IPR025657">
    <property type="entry name" value="RadC_JAB"/>
</dbReference>
<feature type="domain" description="Helicase C-terminal" evidence="9">
    <location>
        <begin position="621"/>
        <end position="806"/>
    </location>
</feature>
<keyword evidence="10" id="KW-0347">Helicase</keyword>
<dbReference type="Gene3D" id="3.40.140.10">
    <property type="entry name" value="Cytidine Deaminase, domain 2"/>
    <property type="match status" value="1"/>
</dbReference>
<evidence type="ECO:0000256" key="6">
    <source>
        <dbReference type="ARBA" id="ARBA00044969"/>
    </source>
</evidence>
<keyword evidence="2" id="KW-0547">Nucleotide-binding</keyword>
<dbReference type="GO" id="GO:0006139">
    <property type="term" value="P:nucleobase-containing compound metabolic process"/>
    <property type="evidence" value="ECO:0007669"/>
    <property type="project" value="InterPro"/>
</dbReference>
<proteinExistence type="inferred from homology"/>
<dbReference type="Pfam" id="PF13307">
    <property type="entry name" value="Helicase_C_2"/>
    <property type="match status" value="1"/>
</dbReference>
<evidence type="ECO:0000256" key="3">
    <source>
        <dbReference type="ARBA" id="ARBA00022801"/>
    </source>
</evidence>
<dbReference type="InterPro" id="IPR027417">
    <property type="entry name" value="P-loop_NTPase"/>
</dbReference>
<dbReference type="AlphaFoldDB" id="A0A8A7K9B6"/>
<evidence type="ECO:0000256" key="7">
    <source>
        <dbReference type="ARBA" id="ARBA00048954"/>
    </source>
</evidence>
<dbReference type="GO" id="GO:0005524">
    <property type="term" value="F:ATP binding"/>
    <property type="evidence" value="ECO:0007669"/>
    <property type="project" value="UniProtKB-KW"/>
</dbReference>
<dbReference type="PANTHER" id="PTHR11472:SF34">
    <property type="entry name" value="REGULATOR OF TELOMERE ELONGATION HELICASE 1"/>
    <property type="match status" value="1"/>
</dbReference>
<dbReference type="Pfam" id="PF00270">
    <property type="entry name" value="DEAD"/>
    <property type="match status" value="1"/>
</dbReference>
<protein>
    <recommendedName>
        <fullName evidence="6">DNA 5'-3' helicase</fullName>
        <ecNumber evidence="6">5.6.2.3</ecNumber>
    </recommendedName>
</protein>
<feature type="domain" description="Helicase ATP-binding" evidence="8">
    <location>
        <begin position="134"/>
        <end position="414"/>
    </location>
</feature>
<comment type="cofactor">
    <cofactor evidence="1">
        <name>[4Fe-4S] cluster</name>
        <dbReference type="ChEBI" id="CHEBI:49883"/>
    </cofactor>
</comment>
<dbReference type="PROSITE" id="PS51193">
    <property type="entry name" value="HELICASE_ATP_BIND_2"/>
    <property type="match status" value="1"/>
</dbReference>
<dbReference type="EC" id="5.6.2.3" evidence="6"/>
<dbReference type="InterPro" id="IPR020891">
    <property type="entry name" value="UPF0758_CS"/>
</dbReference>
<dbReference type="Gene3D" id="3.40.50.300">
    <property type="entry name" value="P-loop containing nucleotide triphosphate hydrolases"/>
    <property type="match status" value="2"/>
</dbReference>
<dbReference type="GO" id="GO:0043139">
    <property type="term" value="F:5'-3' DNA helicase activity"/>
    <property type="evidence" value="ECO:0007669"/>
    <property type="project" value="UniProtKB-EC"/>
</dbReference>
<name>A0A8A7K9B6_9FIRM</name>
<dbReference type="RefSeq" id="WP_230866837.1">
    <property type="nucleotide sequence ID" value="NZ_CP046640.1"/>
</dbReference>
<evidence type="ECO:0000256" key="2">
    <source>
        <dbReference type="ARBA" id="ARBA00022741"/>
    </source>
</evidence>
<sequence>MEIDKYFESSIIDAIRRDINLASQQEIFLVGFINEENRIIDYHLLARGNEGMVPAIVNDLKPGNIIIHNHPSGDLRPSAADIRLASVMGNKGIGFAIINNNLSEIYVVVEPKQPHVEESLDGNEIISLFEDDNKLAEHLHGYEYRQQQIDVVREVVDSFNKHHNILIEAGTGTGKSFAYLIPALYWSYQNKITVVVSTNTINLQEQLIDKDLVLLQKVLPFSFKAVLVKGRSNYVCKRKLHRIEKNAKDYLADLPEKEIEFIKILNWIDQTVTGSRSELNFVTRTDIWDEIASESDLCLRTNCPFFDNCFFMKARKEVFSADLLVANHHLLLSDILLKNEIGEDSHGILPKYRNLIIDEAHNFADVATLHLGRPFYNKVFKKLLDRFFNNKHSLLPRLRSKIAALKVDKKKEILELIDYKLITNIQNLKDMSATYERDLNNIFTEDSMGSIKISGKIKNEELWQEFVSSAEKLLGNINKLIFHTRDLYEEILSLQGLQDDFEDLLIELESYLLRCQHYADNLAFNIKAEDDEFVFWLERRNKDFINQENAPLNITEQLNEMLWNSLDNAVLTSATLSVGNSFAFCQETLGLKKTRNLIVSSPFNYEEQAELIIPEDIPAANSENFLSNIVNELGNILLSFAGRTLVLFTSYKMLNYCLHKLEKSLNANNISILAQGKYARNYIINRFKNLDRQIIFGTVSFWEGVDIKGDNLQYLIIMKLPFPVPDEPIASARMECLRNEGKNPFFHYSLPRAVIRFKQGFGRLIRSKKDKGLVISMDNRILTKSYGKVFQNSLPEGCPVNRVKLKSIAQRGIPE</sequence>
<dbReference type="InterPro" id="IPR014013">
    <property type="entry name" value="Helic_SF1/SF2_ATP-bd_DinG/Rad3"/>
</dbReference>
<dbReference type="GO" id="GO:0016818">
    <property type="term" value="F:hydrolase activity, acting on acid anhydrides, in phosphorus-containing anhydrides"/>
    <property type="evidence" value="ECO:0007669"/>
    <property type="project" value="InterPro"/>
</dbReference>
<evidence type="ECO:0000313" key="11">
    <source>
        <dbReference type="Proteomes" id="UP000665020"/>
    </source>
</evidence>
<dbReference type="SMART" id="SM00491">
    <property type="entry name" value="HELICc2"/>
    <property type="match status" value="1"/>
</dbReference>
<comment type="similarity">
    <text evidence="5">Belongs to the helicase family. DinG subfamily.</text>
</comment>
<dbReference type="InterPro" id="IPR011545">
    <property type="entry name" value="DEAD/DEAH_box_helicase_dom"/>
</dbReference>
<reference evidence="10" key="1">
    <citation type="submission" date="2019-12" db="EMBL/GenBank/DDBJ databases">
        <authorList>
            <person name="zhang j."/>
            <person name="sun C.M."/>
        </authorList>
    </citation>
    <scope>NUCLEOTIDE SEQUENCE</scope>
    <source>
        <strain evidence="10">NS-1</strain>
    </source>
</reference>
<dbReference type="Proteomes" id="UP000665020">
    <property type="component" value="Chromosome"/>
</dbReference>
<evidence type="ECO:0000313" key="10">
    <source>
        <dbReference type="EMBL" id="QTL98403.1"/>
    </source>
</evidence>
<dbReference type="SUPFAM" id="SSF52540">
    <property type="entry name" value="P-loop containing nucleoside triphosphate hydrolases"/>
    <property type="match status" value="2"/>
</dbReference>
<evidence type="ECO:0000256" key="5">
    <source>
        <dbReference type="ARBA" id="ARBA00038058"/>
    </source>
</evidence>
<evidence type="ECO:0000256" key="1">
    <source>
        <dbReference type="ARBA" id="ARBA00001966"/>
    </source>
</evidence>
<dbReference type="InterPro" id="IPR014001">
    <property type="entry name" value="Helicase_ATP-bd"/>
</dbReference>
<evidence type="ECO:0000259" key="8">
    <source>
        <dbReference type="PROSITE" id="PS51193"/>
    </source>
</evidence>
<dbReference type="EMBL" id="CP046640">
    <property type="protein sequence ID" value="QTL98403.1"/>
    <property type="molecule type" value="Genomic_DNA"/>
</dbReference>
<comment type="catalytic activity">
    <reaction evidence="7">
        <text>ATP + H2O = ADP + phosphate + H(+)</text>
        <dbReference type="Rhea" id="RHEA:13065"/>
        <dbReference type="ChEBI" id="CHEBI:15377"/>
        <dbReference type="ChEBI" id="CHEBI:15378"/>
        <dbReference type="ChEBI" id="CHEBI:30616"/>
        <dbReference type="ChEBI" id="CHEBI:43474"/>
        <dbReference type="ChEBI" id="CHEBI:456216"/>
        <dbReference type="EC" id="5.6.2.3"/>
    </reaction>
</comment>
<evidence type="ECO:0000259" key="9">
    <source>
        <dbReference type="PROSITE" id="PS51194"/>
    </source>
</evidence>
<dbReference type="InterPro" id="IPR006555">
    <property type="entry name" value="ATP-dep_Helicase_C"/>
</dbReference>